<evidence type="ECO:0000256" key="6">
    <source>
        <dbReference type="ARBA" id="ARBA00023077"/>
    </source>
</evidence>
<gene>
    <name evidence="15" type="ORF">M9978_19070</name>
</gene>
<feature type="domain" description="TonB-dependent receptor-like beta-barrel" evidence="13">
    <location>
        <begin position="286"/>
        <end position="720"/>
    </location>
</feature>
<evidence type="ECO:0000256" key="1">
    <source>
        <dbReference type="ARBA" id="ARBA00004571"/>
    </source>
</evidence>
<protein>
    <submittedName>
        <fullName evidence="15">TonB-dependent receptor</fullName>
    </submittedName>
</protein>
<dbReference type="PROSITE" id="PS52016">
    <property type="entry name" value="TONB_DEPENDENT_REC_3"/>
    <property type="match status" value="1"/>
</dbReference>
<sequence>MVFHRSKFRGASIAPLAALLASTAPAFAQDTSDDDAIIVTAQQAQKQVVSDGNLGALGDQDAMSTPFNVTTYTAQLVLDQQAETIGDVMKNDPSVRVTSGNGNQAELFVVRGFPLFGDDIAIDGMYGVAPRQLISPELYEGIQVLNGASAFLYGAPPGGSGVGGGINLTPKRAQKELYRATASFGGKSILGGNFDAGKRFGGNDEFGVRLNGVYRQGEHSIDNEEKRVIVGGLGVDYRSGIARVMLDIGYENQRVFQPRPVVRLGAALTTVPTPPRADYNFGQAWTYTKLRDLYGTLRVELDIAKDVMLYAAFGMRDGSEFGDYSTITVLSASGATAGNSTQARLYVPRGDNNEAGQIGLRAKFNTAGISHQLNTGVSAVFQENRNRSTAGIFPASTRTGASCTGTPAASLTTAVFCSNLYNAPQVAKPADTTILTNLSDLRRVQMFDYGSAYISDTLGFLEDAVLLTVGARYQHMISRTFTYPVATPPYVVTKVVRDAVTPVVGIVVKPTENISIYANRIEALAQGPVAPATFGGSTVANAGTIFEPYRTVQYEAGVKVAVQGLTGTAAVYQTSQPITSYLQGTGNTVTFDVGGEQRNRGFELSLNGEPTEWLRFIGGLTYTDATVRDQFTVISGVRTSLVGKRGIGVPEWQVSFGTEVVPPFLKNATFTGRVVYTDKQFVNNVNTLSIPAWTRFDLGARYVFVADGHPITLRVSAENVANKSYWSSAALGYLTIGAPRTFKASVTFEY</sequence>
<evidence type="ECO:0000256" key="11">
    <source>
        <dbReference type="RuleBase" id="RU003357"/>
    </source>
</evidence>
<feature type="domain" description="TonB-dependent receptor plug" evidence="14">
    <location>
        <begin position="62"/>
        <end position="157"/>
    </location>
</feature>
<dbReference type="Pfam" id="PF00593">
    <property type="entry name" value="TonB_dep_Rec_b-barrel"/>
    <property type="match status" value="1"/>
</dbReference>
<proteinExistence type="inferred from homology"/>
<dbReference type="PANTHER" id="PTHR32552:SF82">
    <property type="entry name" value="FCUA PROTEIN"/>
    <property type="match status" value="1"/>
</dbReference>
<comment type="caution">
    <text evidence="15">The sequence shown here is derived from an EMBL/GenBank/DDBJ whole genome shotgun (WGS) entry which is preliminary data.</text>
</comment>
<keyword evidence="7 10" id="KW-0472">Membrane</keyword>
<feature type="signal peptide" evidence="12">
    <location>
        <begin position="1"/>
        <end position="28"/>
    </location>
</feature>
<dbReference type="Proteomes" id="UP001139451">
    <property type="component" value="Unassembled WGS sequence"/>
</dbReference>
<name>A0A9X2HS10_9SPHN</name>
<keyword evidence="9 10" id="KW-0998">Cell outer membrane</keyword>
<dbReference type="InterPro" id="IPR000531">
    <property type="entry name" value="Beta-barrel_TonB"/>
</dbReference>
<dbReference type="Gene3D" id="2.170.130.10">
    <property type="entry name" value="TonB-dependent receptor, plug domain"/>
    <property type="match status" value="1"/>
</dbReference>
<keyword evidence="6 11" id="KW-0798">TonB box</keyword>
<reference evidence="15" key="1">
    <citation type="submission" date="2022-05" db="EMBL/GenBank/DDBJ databases">
        <title>Sphingomonas sp. strain MG17 Genome sequencing and assembly.</title>
        <authorList>
            <person name="Kim I."/>
        </authorList>
    </citation>
    <scope>NUCLEOTIDE SEQUENCE</scope>
    <source>
        <strain evidence="15">MG17</strain>
    </source>
</reference>
<dbReference type="GO" id="GO:0015891">
    <property type="term" value="P:siderophore transport"/>
    <property type="evidence" value="ECO:0007669"/>
    <property type="project" value="InterPro"/>
</dbReference>
<accession>A0A9X2HS10</accession>
<dbReference type="GO" id="GO:0009279">
    <property type="term" value="C:cell outer membrane"/>
    <property type="evidence" value="ECO:0007669"/>
    <property type="project" value="UniProtKB-SubCell"/>
</dbReference>
<keyword evidence="4 10" id="KW-1134">Transmembrane beta strand</keyword>
<dbReference type="GO" id="GO:0038023">
    <property type="term" value="F:signaling receptor activity"/>
    <property type="evidence" value="ECO:0007669"/>
    <property type="project" value="InterPro"/>
</dbReference>
<evidence type="ECO:0000313" key="16">
    <source>
        <dbReference type="Proteomes" id="UP001139451"/>
    </source>
</evidence>
<evidence type="ECO:0000256" key="5">
    <source>
        <dbReference type="ARBA" id="ARBA00022692"/>
    </source>
</evidence>
<dbReference type="SUPFAM" id="SSF56935">
    <property type="entry name" value="Porins"/>
    <property type="match status" value="1"/>
</dbReference>
<evidence type="ECO:0000256" key="9">
    <source>
        <dbReference type="ARBA" id="ARBA00023237"/>
    </source>
</evidence>
<keyword evidence="16" id="KW-1185">Reference proteome</keyword>
<evidence type="ECO:0000256" key="3">
    <source>
        <dbReference type="ARBA" id="ARBA00022448"/>
    </source>
</evidence>
<evidence type="ECO:0000259" key="14">
    <source>
        <dbReference type="Pfam" id="PF07715"/>
    </source>
</evidence>
<dbReference type="AlphaFoldDB" id="A0A9X2HS10"/>
<dbReference type="EMBL" id="JAMLDX010000019">
    <property type="protein sequence ID" value="MCP3732529.1"/>
    <property type="molecule type" value="Genomic_DNA"/>
</dbReference>
<dbReference type="RefSeq" id="WP_254296061.1">
    <property type="nucleotide sequence ID" value="NZ_JAMLDX010000019.1"/>
</dbReference>
<evidence type="ECO:0000313" key="15">
    <source>
        <dbReference type="EMBL" id="MCP3732529.1"/>
    </source>
</evidence>
<dbReference type="InterPro" id="IPR010105">
    <property type="entry name" value="TonB_sidphr_rcpt"/>
</dbReference>
<keyword evidence="12" id="KW-0732">Signal</keyword>
<keyword evidence="8 15" id="KW-0675">Receptor</keyword>
<evidence type="ECO:0000256" key="2">
    <source>
        <dbReference type="ARBA" id="ARBA00009810"/>
    </source>
</evidence>
<evidence type="ECO:0000259" key="13">
    <source>
        <dbReference type="Pfam" id="PF00593"/>
    </source>
</evidence>
<comment type="subcellular location">
    <subcellularLocation>
        <location evidence="1 10">Cell outer membrane</location>
        <topology evidence="1 10">Multi-pass membrane protein</topology>
    </subcellularLocation>
</comment>
<dbReference type="PANTHER" id="PTHR32552">
    <property type="entry name" value="FERRICHROME IRON RECEPTOR-RELATED"/>
    <property type="match status" value="1"/>
</dbReference>
<keyword evidence="5 10" id="KW-0812">Transmembrane</keyword>
<evidence type="ECO:0000256" key="7">
    <source>
        <dbReference type="ARBA" id="ARBA00023136"/>
    </source>
</evidence>
<dbReference type="GO" id="GO:0015344">
    <property type="term" value="F:siderophore uptake transmembrane transporter activity"/>
    <property type="evidence" value="ECO:0007669"/>
    <property type="project" value="TreeGrafter"/>
</dbReference>
<dbReference type="InterPro" id="IPR037066">
    <property type="entry name" value="Plug_dom_sf"/>
</dbReference>
<dbReference type="NCBIfam" id="TIGR01783">
    <property type="entry name" value="TonB-siderophor"/>
    <property type="match status" value="1"/>
</dbReference>
<evidence type="ECO:0000256" key="12">
    <source>
        <dbReference type="SAM" id="SignalP"/>
    </source>
</evidence>
<evidence type="ECO:0000256" key="8">
    <source>
        <dbReference type="ARBA" id="ARBA00023170"/>
    </source>
</evidence>
<dbReference type="InterPro" id="IPR036942">
    <property type="entry name" value="Beta-barrel_TonB_sf"/>
</dbReference>
<comment type="similarity">
    <text evidence="2 10 11">Belongs to the TonB-dependent receptor family.</text>
</comment>
<dbReference type="InterPro" id="IPR012910">
    <property type="entry name" value="Plug_dom"/>
</dbReference>
<dbReference type="CDD" id="cd01347">
    <property type="entry name" value="ligand_gated_channel"/>
    <property type="match status" value="1"/>
</dbReference>
<keyword evidence="3 10" id="KW-0813">Transport</keyword>
<evidence type="ECO:0000256" key="4">
    <source>
        <dbReference type="ARBA" id="ARBA00022452"/>
    </source>
</evidence>
<feature type="chain" id="PRO_5040862419" evidence="12">
    <location>
        <begin position="29"/>
        <end position="750"/>
    </location>
</feature>
<dbReference type="Gene3D" id="2.40.170.20">
    <property type="entry name" value="TonB-dependent receptor, beta-barrel domain"/>
    <property type="match status" value="1"/>
</dbReference>
<dbReference type="InterPro" id="IPR039426">
    <property type="entry name" value="TonB-dep_rcpt-like"/>
</dbReference>
<organism evidence="15 16">
    <name type="scientific">Sphingomonas tagetis</name>
    <dbReference type="NCBI Taxonomy" id="2949092"/>
    <lineage>
        <taxon>Bacteria</taxon>
        <taxon>Pseudomonadati</taxon>
        <taxon>Pseudomonadota</taxon>
        <taxon>Alphaproteobacteria</taxon>
        <taxon>Sphingomonadales</taxon>
        <taxon>Sphingomonadaceae</taxon>
        <taxon>Sphingomonas</taxon>
    </lineage>
</organism>
<dbReference type="Pfam" id="PF07715">
    <property type="entry name" value="Plug"/>
    <property type="match status" value="1"/>
</dbReference>
<evidence type="ECO:0000256" key="10">
    <source>
        <dbReference type="PROSITE-ProRule" id="PRU01360"/>
    </source>
</evidence>